<name>A0A7T0G138_9BACT</name>
<dbReference type="InterPro" id="IPR029058">
    <property type="entry name" value="AB_hydrolase_fold"/>
</dbReference>
<evidence type="ECO:0000313" key="1">
    <source>
        <dbReference type="EMBL" id="QPJ63170.1"/>
    </source>
</evidence>
<dbReference type="KEGG" id="nli:G3M70_15325"/>
<dbReference type="Proteomes" id="UP000594688">
    <property type="component" value="Chromosome"/>
</dbReference>
<protein>
    <recommendedName>
        <fullName evidence="3">Esterase</fullName>
    </recommendedName>
</protein>
<organism evidence="1 2">
    <name type="scientific">Candidatus Nitronauta litoralis</name>
    <dbReference type="NCBI Taxonomy" id="2705533"/>
    <lineage>
        <taxon>Bacteria</taxon>
        <taxon>Pseudomonadati</taxon>
        <taxon>Nitrospinota/Tectimicrobiota group</taxon>
        <taxon>Nitrospinota</taxon>
        <taxon>Nitrospinia</taxon>
        <taxon>Nitrospinales</taxon>
        <taxon>Nitrospinaceae</taxon>
        <taxon>Candidatus Nitronauta</taxon>
    </lineage>
</organism>
<evidence type="ECO:0008006" key="3">
    <source>
        <dbReference type="Google" id="ProtNLM"/>
    </source>
</evidence>
<gene>
    <name evidence="1" type="ORF">G3M70_15325</name>
</gene>
<reference evidence="1 2" key="1">
    <citation type="submission" date="2020-02" db="EMBL/GenBank/DDBJ databases">
        <title>Genomic and physiological characterization of two novel Nitrospinaceae genera.</title>
        <authorList>
            <person name="Mueller A.J."/>
            <person name="Jung M.-Y."/>
            <person name="Strachan C.R."/>
            <person name="Herbold C.W."/>
            <person name="Kirkegaard R.H."/>
            <person name="Daims H."/>
        </authorList>
    </citation>
    <scope>NUCLEOTIDE SEQUENCE [LARGE SCALE GENOMIC DNA]</scope>
    <source>
        <strain evidence="1">EB</strain>
    </source>
</reference>
<dbReference type="InterPro" id="IPR008886">
    <property type="entry name" value="UPF0227/Esterase_YqiA"/>
</dbReference>
<dbReference type="Gene3D" id="3.40.50.1820">
    <property type="entry name" value="alpha/beta hydrolase"/>
    <property type="match status" value="1"/>
</dbReference>
<dbReference type="SUPFAM" id="SSF53474">
    <property type="entry name" value="alpha/beta-Hydrolases"/>
    <property type="match status" value="1"/>
</dbReference>
<proteinExistence type="predicted"/>
<evidence type="ECO:0000313" key="2">
    <source>
        <dbReference type="Proteomes" id="UP000594688"/>
    </source>
</evidence>
<accession>A0A7T0G138</accession>
<dbReference type="Pfam" id="PF05728">
    <property type="entry name" value="UPF0227"/>
    <property type="match status" value="1"/>
</dbReference>
<dbReference type="AlphaFoldDB" id="A0A7T0G138"/>
<dbReference type="EMBL" id="CP048685">
    <property type="protein sequence ID" value="QPJ63170.1"/>
    <property type="molecule type" value="Genomic_DNA"/>
</dbReference>
<sequence length="218" mass="25023">MEADSTILYLHGFSSGPQSNKAVLFRKEFSRHGINLIIPDLEGGSFRNLTISSQMNIIRNVIYQNPSSKYGVIGSSMGGYLALLTAETQPLVTTLFLMCPGINFVKRWQRRLGFEYPHRVRIPSLIQVFNFRYNKVMDLSSEIFCDAKRWEQINLGRQISSRLVHGMLDDVVPIEESRNYVQKNFRAELVELKSDHGLLSHSNWIAKDAVHFFKLHGF</sequence>